<dbReference type="EMBL" id="CP155573">
    <property type="protein sequence ID" value="XFO68961.1"/>
    <property type="molecule type" value="Genomic_DNA"/>
</dbReference>
<feature type="domain" description="Metallo-beta-lactamase" evidence="1">
    <location>
        <begin position="11"/>
        <end position="206"/>
    </location>
</feature>
<evidence type="ECO:0000259" key="1">
    <source>
        <dbReference type="SMART" id="SM00849"/>
    </source>
</evidence>
<evidence type="ECO:0000313" key="2">
    <source>
        <dbReference type="EMBL" id="XFO68961.1"/>
    </source>
</evidence>
<dbReference type="Gene3D" id="3.60.15.10">
    <property type="entry name" value="Ribonuclease Z/Hydroxyacylglutathione hydrolase-like"/>
    <property type="match status" value="1"/>
</dbReference>
<protein>
    <recommendedName>
        <fullName evidence="1">Metallo-beta-lactamase domain-containing protein</fullName>
    </recommendedName>
</protein>
<dbReference type="InterPro" id="IPR050855">
    <property type="entry name" value="NDM-1-like"/>
</dbReference>
<dbReference type="Pfam" id="PF00753">
    <property type="entry name" value="Lactamase_B"/>
    <property type="match status" value="1"/>
</dbReference>
<dbReference type="PANTHER" id="PTHR42951">
    <property type="entry name" value="METALLO-BETA-LACTAMASE DOMAIN-CONTAINING"/>
    <property type="match status" value="1"/>
</dbReference>
<organism evidence="2 3">
    <name type="scientific">Sporomusa silvacetica DSM 10669</name>
    <dbReference type="NCBI Taxonomy" id="1123289"/>
    <lineage>
        <taxon>Bacteria</taxon>
        <taxon>Bacillati</taxon>
        <taxon>Bacillota</taxon>
        <taxon>Negativicutes</taxon>
        <taxon>Selenomonadales</taxon>
        <taxon>Sporomusaceae</taxon>
        <taxon>Sporomusa</taxon>
    </lineage>
</organism>
<dbReference type="InterPro" id="IPR001279">
    <property type="entry name" value="Metallo-B-lactamas"/>
</dbReference>
<dbReference type="SUPFAM" id="SSF56281">
    <property type="entry name" value="Metallo-hydrolase/oxidoreductase"/>
    <property type="match status" value="1"/>
</dbReference>
<sequence>MSKITPLTFGMSKLHIIEDRGNIIVDTGCIEEKEKYEAAFAEIGIDPKTIELIILSHGHWDHYARANELKELTGAPVLCHKNALPAIQTGKNSPMSPRGEMGKRFLELIAHELNVQMEPVVPDIVIDSTYDLAPFGVAGKIIYTPGHSECSVSVLLDSGEAIVGDMIIDSPFTNIPCLSLIVSDEAKLRDSLRTLLKTTHTFYGGHSGPYTKEVVASLIEKTE</sequence>
<dbReference type="SMART" id="SM00849">
    <property type="entry name" value="Lactamase_B"/>
    <property type="match status" value="1"/>
</dbReference>
<reference evidence="2" key="1">
    <citation type="submission" date="2024-05" db="EMBL/GenBank/DDBJ databases">
        <title>Isolation and characterization of Sporomusa carbonis sp. nov., a carboxydotrophic hydrogenogen in the genus of Sporomusa isolated from a charcoal burning pile.</title>
        <authorList>
            <person name="Boeer T."/>
            <person name="Rosenbaum F."/>
            <person name="Eysell L."/>
            <person name="Mueller V."/>
            <person name="Daniel R."/>
            <person name="Poehlein A."/>
        </authorList>
    </citation>
    <scope>NUCLEOTIDE SEQUENCE [LARGE SCALE GENOMIC DNA]</scope>
    <source>
        <strain evidence="2">DSM 10669</strain>
    </source>
</reference>
<accession>A0ABZ3ITD1</accession>
<proteinExistence type="predicted"/>
<dbReference type="InterPro" id="IPR036866">
    <property type="entry name" value="RibonucZ/Hydroxyglut_hydro"/>
</dbReference>
<gene>
    <name evidence="2" type="ORF">SPSIL_051890</name>
</gene>
<keyword evidence="3" id="KW-1185">Reference proteome</keyword>
<evidence type="ECO:0000313" key="3">
    <source>
        <dbReference type="Proteomes" id="UP000216752"/>
    </source>
</evidence>
<dbReference type="PANTHER" id="PTHR42951:SF17">
    <property type="entry name" value="METALLO-BETA-LACTAMASE DOMAIN-CONTAINING PROTEIN"/>
    <property type="match status" value="1"/>
</dbReference>
<dbReference type="Proteomes" id="UP000216752">
    <property type="component" value="Chromosome"/>
</dbReference>
<dbReference type="RefSeq" id="WP_094607258.1">
    <property type="nucleotide sequence ID" value="NZ_CP155573.1"/>
</dbReference>
<name>A0ABZ3ITD1_9FIRM</name>